<dbReference type="PANTHER" id="PTHR37947:SF1">
    <property type="entry name" value="BLL2462 PROTEIN"/>
    <property type="match status" value="1"/>
</dbReference>
<dbReference type="Gene3D" id="3.40.50.880">
    <property type="match status" value="1"/>
</dbReference>
<dbReference type="Proteomes" id="UP001500929">
    <property type="component" value="Unassembled WGS sequence"/>
</dbReference>
<dbReference type="EMBL" id="BAAAQY010000002">
    <property type="protein sequence ID" value="GAA2225495.1"/>
    <property type="molecule type" value="Genomic_DNA"/>
</dbReference>
<keyword evidence="3" id="KW-1185">Reference proteome</keyword>
<gene>
    <name evidence="2" type="ORF">GCM10009851_06580</name>
</gene>
<protein>
    <submittedName>
        <fullName evidence="2">Glutamine amidotransferase</fullName>
    </submittedName>
</protein>
<dbReference type="RefSeq" id="WP_259478396.1">
    <property type="nucleotide sequence ID" value="NZ_BAAAQY010000002.1"/>
</dbReference>
<evidence type="ECO:0000313" key="2">
    <source>
        <dbReference type="EMBL" id="GAA2225495.1"/>
    </source>
</evidence>
<sequence>MNSRVLVVGESWNTFAQHTKGLAAYTTSGYEEGADDLIRVLKEAGHQVDYMPNHIVVEHFPYDAAELSAKYDTIILSDVPADSFLLPNAVFVKGERRPNRLAVIGDFVRAGGGLLMVGGYMSFSGFEGRGRYSLTPLAEVLPVELLVHDDRVESPEGVVPTTTAADHAIFAGIEGEWPYFLGYNRFVAKAGAETIATVGTDPFIVTGSYGEGRVAAFASDCSPHWGSPEFMAWASYGPFWSQLVGWTAGE</sequence>
<organism evidence="2 3">
    <name type="scientific">Herbiconiux moechotypicola</name>
    <dbReference type="NCBI Taxonomy" id="637393"/>
    <lineage>
        <taxon>Bacteria</taxon>
        <taxon>Bacillati</taxon>
        <taxon>Actinomycetota</taxon>
        <taxon>Actinomycetes</taxon>
        <taxon>Micrococcales</taxon>
        <taxon>Microbacteriaceae</taxon>
        <taxon>Herbiconiux</taxon>
    </lineage>
</organism>
<accession>A0ABN3DA07</accession>
<keyword evidence="2" id="KW-0315">Glutamine amidotransferase</keyword>
<name>A0ABN3DA07_9MICO</name>
<proteinExistence type="predicted"/>
<dbReference type="InterPro" id="IPR010768">
    <property type="entry name" value="GATase1-like"/>
</dbReference>
<dbReference type="Pfam" id="PF07090">
    <property type="entry name" value="GATase1_like"/>
    <property type="match status" value="1"/>
</dbReference>
<reference evidence="2 3" key="1">
    <citation type="journal article" date="2019" name="Int. J. Syst. Evol. Microbiol.">
        <title>The Global Catalogue of Microorganisms (GCM) 10K type strain sequencing project: providing services to taxonomists for standard genome sequencing and annotation.</title>
        <authorList>
            <consortium name="The Broad Institute Genomics Platform"/>
            <consortium name="The Broad Institute Genome Sequencing Center for Infectious Disease"/>
            <person name="Wu L."/>
            <person name="Ma J."/>
        </authorList>
    </citation>
    <scope>NUCLEOTIDE SEQUENCE [LARGE SCALE GENOMIC DNA]</scope>
    <source>
        <strain evidence="2 3">JCM 16117</strain>
    </source>
</reference>
<feature type="domain" description="Putative glutamine amidotransferase" evidence="1">
    <location>
        <begin position="4"/>
        <end position="247"/>
    </location>
</feature>
<dbReference type="InterPro" id="IPR029062">
    <property type="entry name" value="Class_I_gatase-like"/>
</dbReference>
<evidence type="ECO:0000313" key="3">
    <source>
        <dbReference type="Proteomes" id="UP001500929"/>
    </source>
</evidence>
<dbReference type="SUPFAM" id="SSF52317">
    <property type="entry name" value="Class I glutamine amidotransferase-like"/>
    <property type="match status" value="1"/>
</dbReference>
<dbReference type="CDD" id="cd03143">
    <property type="entry name" value="A4_beta-galactosidase_middle_domain"/>
    <property type="match status" value="1"/>
</dbReference>
<comment type="caution">
    <text evidence="2">The sequence shown here is derived from an EMBL/GenBank/DDBJ whole genome shotgun (WGS) entry which is preliminary data.</text>
</comment>
<evidence type="ECO:0000259" key="1">
    <source>
        <dbReference type="Pfam" id="PF07090"/>
    </source>
</evidence>
<dbReference type="PANTHER" id="PTHR37947">
    <property type="entry name" value="BLL2462 PROTEIN"/>
    <property type="match status" value="1"/>
</dbReference>